<sequence length="100" mass="10669">MPLYTFSSLPSVFAPRASYVTSPSSATTPASFASLSVSPMRSMPPRSQGQDPRMVTVGVLLPLIESKTKEAVAPPPLPSYMSSNKNRKKKKMGGKGGRRA</sequence>
<proteinExistence type="predicted"/>
<evidence type="ECO:0000313" key="2">
    <source>
        <dbReference type="EMBL" id="KAL2344463.1"/>
    </source>
</evidence>
<name>A0ABD1NA10_9FABA</name>
<evidence type="ECO:0000256" key="1">
    <source>
        <dbReference type="SAM" id="MobiDB-lite"/>
    </source>
</evidence>
<gene>
    <name evidence="2" type="ORF">Fmac_005748</name>
</gene>
<organism evidence="2 3">
    <name type="scientific">Flemingia macrophylla</name>
    <dbReference type="NCBI Taxonomy" id="520843"/>
    <lineage>
        <taxon>Eukaryota</taxon>
        <taxon>Viridiplantae</taxon>
        <taxon>Streptophyta</taxon>
        <taxon>Embryophyta</taxon>
        <taxon>Tracheophyta</taxon>
        <taxon>Spermatophyta</taxon>
        <taxon>Magnoliopsida</taxon>
        <taxon>eudicotyledons</taxon>
        <taxon>Gunneridae</taxon>
        <taxon>Pentapetalae</taxon>
        <taxon>rosids</taxon>
        <taxon>fabids</taxon>
        <taxon>Fabales</taxon>
        <taxon>Fabaceae</taxon>
        <taxon>Papilionoideae</taxon>
        <taxon>50 kb inversion clade</taxon>
        <taxon>NPAAA clade</taxon>
        <taxon>indigoferoid/millettioid clade</taxon>
        <taxon>Phaseoleae</taxon>
        <taxon>Flemingia</taxon>
    </lineage>
</organism>
<feature type="compositionally biased region" description="Basic residues" evidence="1">
    <location>
        <begin position="85"/>
        <end position="100"/>
    </location>
</feature>
<protein>
    <submittedName>
        <fullName evidence="2">Uncharacterized protein</fullName>
    </submittedName>
</protein>
<feature type="region of interest" description="Disordered" evidence="1">
    <location>
        <begin position="68"/>
        <end position="100"/>
    </location>
</feature>
<dbReference type="AlphaFoldDB" id="A0ABD1NA10"/>
<comment type="caution">
    <text evidence="2">The sequence shown here is derived from an EMBL/GenBank/DDBJ whole genome shotgun (WGS) entry which is preliminary data.</text>
</comment>
<keyword evidence="3" id="KW-1185">Reference proteome</keyword>
<accession>A0ABD1NA10</accession>
<reference evidence="2 3" key="1">
    <citation type="submission" date="2024-08" db="EMBL/GenBank/DDBJ databases">
        <title>Insights into the chromosomal genome structure of Flemingia macrophylla.</title>
        <authorList>
            <person name="Ding Y."/>
            <person name="Zhao Y."/>
            <person name="Bi W."/>
            <person name="Wu M."/>
            <person name="Zhao G."/>
            <person name="Gong Y."/>
            <person name="Li W."/>
            <person name="Zhang P."/>
        </authorList>
    </citation>
    <scope>NUCLEOTIDE SEQUENCE [LARGE SCALE GENOMIC DNA]</scope>
    <source>
        <strain evidence="2">DYQJB</strain>
        <tissue evidence="2">Leaf</tissue>
    </source>
</reference>
<evidence type="ECO:0000313" key="3">
    <source>
        <dbReference type="Proteomes" id="UP001603857"/>
    </source>
</evidence>
<dbReference type="Proteomes" id="UP001603857">
    <property type="component" value="Unassembled WGS sequence"/>
</dbReference>
<dbReference type="EMBL" id="JBGMDY010000002">
    <property type="protein sequence ID" value="KAL2344463.1"/>
    <property type="molecule type" value="Genomic_DNA"/>
</dbReference>